<protein>
    <submittedName>
        <fullName evidence="3">Enoyl-CoA hydratase</fullName>
    </submittedName>
</protein>
<evidence type="ECO:0000259" key="2">
    <source>
        <dbReference type="Pfam" id="PF01575"/>
    </source>
</evidence>
<evidence type="ECO:0000256" key="1">
    <source>
        <dbReference type="SAM" id="Phobius"/>
    </source>
</evidence>
<feature type="domain" description="MaoC-like" evidence="2">
    <location>
        <begin position="11"/>
        <end position="110"/>
    </location>
</feature>
<dbReference type="CDD" id="cd03450">
    <property type="entry name" value="NodN"/>
    <property type="match status" value="1"/>
</dbReference>
<proteinExistence type="predicted"/>
<reference evidence="4" key="1">
    <citation type="submission" date="2017-05" db="EMBL/GenBank/DDBJ databases">
        <title>Complete and WGS of Bordetella genogroups.</title>
        <authorList>
            <person name="Spilker T."/>
            <person name="Lipuma J."/>
        </authorList>
    </citation>
    <scope>NUCLEOTIDE SEQUENCE [LARGE SCALE GENOMIC DNA]</scope>
    <source>
        <strain evidence="4">AU16122</strain>
    </source>
</reference>
<dbReference type="SUPFAM" id="SSF54637">
    <property type="entry name" value="Thioesterase/thiol ester dehydrase-isomerase"/>
    <property type="match status" value="1"/>
</dbReference>
<dbReference type="Proteomes" id="UP000216020">
    <property type="component" value="Unassembled WGS sequence"/>
</dbReference>
<organism evidence="3 4">
    <name type="scientific">Bordetella genomosp. 10</name>
    <dbReference type="NCBI Taxonomy" id="1416804"/>
    <lineage>
        <taxon>Bacteria</taxon>
        <taxon>Pseudomonadati</taxon>
        <taxon>Pseudomonadota</taxon>
        <taxon>Betaproteobacteria</taxon>
        <taxon>Burkholderiales</taxon>
        <taxon>Alcaligenaceae</taxon>
        <taxon>Bordetella</taxon>
    </lineage>
</organism>
<dbReference type="InterPro" id="IPR039375">
    <property type="entry name" value="NodN-like"/>
</dbReference>
<dbReference type="InterPro" id="IPR002539">
    <property type="entry name" value="MaoC-like_dom"/>
</dbReference>
<keyword evidence="1" id="KW-0472">Membrane</keyword>
<dbReference type="AlphaFoldDB" id="A0A261S260"/>
<accession>A0A261S260</accession>
<keyword evidence="4" id="KW-1185">Reference proteome</keyword>
<dbReference type="PANTHER" id="PTHR42993:SF1">
    <property type="entry name" value="MAOC-LIKE DEHYDRATASE DOMAIN-CONTAINING PROTEIN"/>
    <property type="match status" value="1"/>
</dbReference>
<feature type="transmembrane region" description="Helical" evidence="1">
    <location>
        <begin position="61"/>
        <end position="79"/>
    </location>
</feature>
<comment type="caution">
    <text evidence="3">The sequence shown here is derived from an EMBL/GenBank/DDBJ whole genome shotgun (WGS) entry which is preliminary data.</text>
</comment>
<dbReference type="InterPro" id="IPR029069">
    <property type="entry name" value="HotDog_dom_sf"/>
</dbReference>
<evidence type="ECO:0000313" key="3">
    <source>
        <dbReference type="EMBL" id="OZI31265.1"/>
    </source>
</evidence>
<sequence length="156" mass="17311">MLEVDTPYDLQRYVGQSLGTSDWLEIDQARIDAFAAVSGDDNWIHVDVERARRELPDGKTIAHGMLTLSLVTFLGAGICRVRQRSRGINYGSNKVRFTAPVQCGARVRLHRTLDAYDPVDGGARLTFGNRIEIEGMSRPAMVAETISVMYAKEAQP</sequence>
<gene>
    <name evidence="3" type="ORF">CAL29_25405</name>
</gene>
<evidence type="ECO:0000313" key="4">
    <source>
        <dbReference type="Proteomes" id="UP000216020"/>
    </source>
</evidence>
<dbReference type="PANTHER" id="PTHR42993">
    <property type="entry name" value="MAOC-LIKE DEHYDRATASE DOMAIN-CONTAINING PROTEIN"/>
    <property type="match status" value="1"/>
</dbReference>
<dbReference type="RefSeq" id="WP_179284182.1">
    <property type="nucleotide sequence ID" value="NZ_NEVM01000005.1"/>
</dbReference>
<dbReference type="Pfam" id="PF01575">
    <property type="entry name" value="MaoC_dehydratas"/>
    <property type="match status" value="1"/>
</dbReference>
<name>A0A261S260_9BORD</name>
<keyword evidence="1" id="KW-0812">Transmembrane</keyword>
<dbReference type="Gene3D" id="3.10.129.10">
    <property type="entry name" value="Hotdog Thioesterase"/>
    <property type="match status" value="1"/>
</dbReference>
<keyword evidence="1" id="KW-1133">Transmembrane helix</keyword>
<dbReference type="EMBL" id="NEVM01000005">
    <property type="protein sequence ID" value="OZI31265.1"/>
    <property type="molecule type" value="Genomic_DNA"/>
</dbReference>